<dbReference type="GO" id="GO:0030674">
    <property type="term" value="F:protein-macromolecule adaptor activity"/>
    <property type="evidence" value="ECO:0007669"/>
    <property type="project" value="TreeGrafter"/>
</dbReference>
<gene>
    <name evidence="1" type="ORF">GSBLH_T00006008001</name>
</gene>
<dbReference type="PANTHER" id="PTHR12848">
    <property type="entry name" value="REGULATORY-ASSOCIATED PROTEIN OF MTOR"/>
    <property type="match status" value="1"/>
</dbReference>
<dbReference type="GO" id="GO:0030307">
    <property type="term" value="P:positive regulation of cell growth"/>
    <property type="evidence" value="ECO:0007669"/>
    <property type="project" value="TreeGrafter"/>
</dbReference>
<dbReference type="InterPro" id="IPR015943">
    <property type="entry name" value="WD40/YVTN_repeat-like_dom_sf"/>
</dbReference>
<dbReference type="EMBL" id="FN668638">
    <property type="protein sequence ID" value="CBK19575.2"/>
    <property type="molecule type" value="Genomic_DNA"/>
</dbReference>
<reference evidence="1" key="1">
    <citation type="submission" date="2010-02" db="EMBL/GenBank/DDBJ databases">
        <title>Sequencing and annotation of the Blastocystis hominis genome.</title>
        <authorList>
            <person name="Wincker P."/>
        </authorList>
    </citation>
    <scope>NUCLEOTIDE SEQUENCE</scope>
    <source>
        <strain evidence="1">Singapore isolate B</strain>
    </source>
</reference>
<dbReference type="GO" id="GO:0005737">
    <property type="term" value="C:cytoplasm"/>
    <property type="evidence" value="ECO:0007669"/>
    <property type="project" value="TreeGrafter"/>
</dbReference>
<dbReference type="GO" id="GO:0010506">
    <property type="term" value="P:regulation of autophagy"/>
    <property type="evidence" value="ECO:0007669"/>
    <property type="project" value="TreeGrafter"/>
</dbReference>
<dbReference type="SUPFAM" id="SSF50978">
    <property type="entry name" value="WD40 repeat-like"/>
    <property type="match status" value="1"/>
</dbReference>
<evidence type="ECO:0008006" key="3">
    <source>
        <dbReference type="Google" id="ProtNLM"/>
    </source>
</evidence>
<accession>D8LUT6</accession>
<dbReference type="GO" id="GO:0031929">
    <property type="term" value="P:TOR signaling"/>
    <property type="evidence" value="ECO:0007669"/>
    <property type="project" value="InterPro"/>
</dbReference>
<dbReference type="GO" id="GO:0031931">
    <property type="term" value="C:TORC1 complex"/>
    <property type="evidence" value="ECO:0007669"/>
    <property type="project" value="InterPro"/>
</dbReference>
<dbReference type="AlphaFoldDB" id="D8LUT6"/>
<organism evidence="1">
    <name type="scientific">Blastocystis hominis</name>
    <dbReference type="NCBI Taxonomy" id="12968"/>
    <lineage>
        <taxon>Eukaryota</taxon>
        <taxon>Sar</taxon>
        <taxon>Stramenopiles</taxon>
        <taxon>Bigyra</taxon>
        <taxon>Opalozoa</taxon>
        <taxon>Opalinata</taxon>
        <taxon>Blastocystidae</taxon>
        <taxon>Blastocystis</taxon>
    </lineage>
</organism>
<sequence length="402" mass="44607">MQQGASSPEPVSHIDSMLETQLGLLGLPHTFLEWSLNNFMEWKDDSAGDERREKRRRLKTLLGGDGPLDCADCADYARVARSLPRGSARRRWKERRVLRTEGEVTCLRFHPLFTAVSMGAGKTVSLFDYRENQAMPPLDPKLSTCATSLEWINPSESALLVEGTRKGAIFIWDIRQPRVVSSFVAFPVFSKDQPKGSEVTPAMLCRWSQSAGLLATAGTTQLVKVWNLETEQLACCRATGEESPVVSLLSEERSGFTCGLRNGRVLQIDARTHDVLRLFQSPQNDAKLVGLVSVSEFLFATAEFDGWLRFFDRRNASTAVSERFLAPTLTALEAQPAMEMMVTTSLRSELRILDREGETKQVVRATKGFRTKPLGNLMGAAIHPLSGAVACYNARGVVCVYE</sequence>
<dbReference type="PANTHER" id="PTHR12848:SF16">
    <property type="entry name" value="REGULATORY-ASSOCIATED PROTEIN OF MTOR"/>
    <property type="match status" value="1"/>
</dbReference>
<dbReference type="Proteomes" id="UP000008312">
    <property type="component" value="Unassembled WGS sequence"/>
</dbReference>
<proteinExistence type="predicted"/>
<dbReference type="InterPro" id="IPR036322">
    <property type="entry name" value="WD40_repeat_dom_sf"/>
</dbReference>
<dbReference type="InterPro" id="IPR004083">
    <property type="entry name" value="Raptor"/>
</dbReference>
<dbReference type="InParanoid" id="D8LUT6"/>
<evidence type="ECO:0000313" key="2">
    <source>
        <dbReference type="Proteomes" id="UP000008312"/>
    </source>
</evidence>
<evidence type="ECO:0000313" key="1">
    <source>
        <dbReference type="EMBL" id="CBK19575.2"/>
    </source>
</evidence>
<protein>
    <recommendedName>
        <fullName evidence="3">Anaphase-promoting complex subunit 4 WD40 domain-containing protein</fullName>
    </recommendedName>
</protein>
<dbReference type="RefSeq" id="XP_012893623.1">
    <property type="nucleotide sequence ID" value="XM_013038169.1"/>
</dbReference>
<keyword evidence="2" id="KW-1185">Reference proteome</keyword>
<dbReference type="GeneID" id="24922133"/>
<dbReference type="Gene3D" id="2.130.10.10">
    <property type="entry name" value="YVTN repeat-like/Quinoprotein amine dehydrogenase"/>
    <property type="match status" value="2"/>
</dbReference>
<dbReference type="GO" id="GO:0009267">
    <property type="term" value="P:cellular response to starvation"/>
    <property type="evidence" value="ECO:0007669"/>
    <property type="project" value="TreeGrafter"/>
</dbReference>
<dbReference type="GO" id="GO:0071230">
    <property type="term" value="P:cellular response to amino acid stimulus"/>
    <property type="evidence" value="ECO:0007669"/>
    <property type="project" value="TreeGrafter"/>
</dbReference>
<name>D8LUT6_BLAHO</name>